<gene>
    <name evidence="2" type="ORF">CHARACLAT_033032</name>
</gene>
<dbReference type="EMBL" id="JAHUTJ010022848">
    <property type="protein sequence ID" value="MED6272696.1"/>
    <property type="molecule type" value="Genomic_DNA"/>
</dbReference>
<reference evidence="2 3" key="1">
    <citation type="submission" date="2021-06" db="EMBL/GenBank/DDBJ databases">
        <authorList>
            <person name="Palmer J.M."/>
        </authorList>
    </citation>
    <scope>NUCLEOTIDE SEQUENCE [LARGE SCALE GENOMIC DNA]</scope>
    <source>
        <strain evidence="2 3">CL_MEX2019</strain>
        <tissue evidence="2">Muscle</tissue>
    </source>
</reference>
<keyword evidence="1" id="KW-0812">Transmembrane</keyword>
<protein>
    <submittedName>
        <fullName evidence="2">Uncharacterized protein</fullName>
    </submittedName>
</protein>
<evidence type="ECO:0000256" key="1">
    <source>
        <dbReference type="SAM" id="Phobius"/>
    </source>
</evidence>
<evidence type="ECO:0000313" key="3">
    <source>
        <dbReference type="Proteomes" id="UP001352852"/>
    </source>
</evidence>
<proteinExistence type="predicted"/>
<accession>A0ABU7DCQ0</accession>
<feature type="transmembrane region" description="Helical" evidence="1">
    <location>
        <begin position="22"/>
        <end position="41"/>
    </location>
</feature>
<name>A0ABU7DCQ0_9TELE</name>
<sequence>MISLEQMACCSTFYSTHMENTILSGFWSLSLFCFFACCLHCSTTRCRLSFGGEKEQMLAIAQLLGELLVEDVRYDGVVGRAEVYKQDPGVRPWMVEVLQDEV</sequence>
<keyword evidence="1" id="KW-1133">Transmembrane helix</keyword>
<comment type="caution">
    <text evidence="2">The sequence shown here is derived from an EMBL/GenBank/DDBJ whole genome shotgun (WGS) entry which is preliminary data.</text>
</comment>
<evidence type="ECO:0000313" key="2">
    <source>
        <dbReference type="EMBL" id="MED6272696.1"/>
    </source>
</evidence>
<organism evidence="2 3">
    <name type="scientific">Characodon lateralis</name>
    <dbReference type="NCBI Taxonomy" id="208331"/>
    <lineage>
        <taxon>Eukaryota</taxon>
        <taxon>Metazoa</taxon>
        <taxon>Chordata</taxon>
        <taxon>Craniata</taxon>
        <taxon>Vertebrata</taxon>
        <taxon>Euteleostomi</taxon>
        <taxon>Actinopterygii</taxon>
        <taxon>Neopterygii</taxon>
        <taxon>Teleostei</taxon>
        <taxon>Neoteleostei</taxon>
        <taxon>Acanthomorphata</taxon>
        <taxon>Ovalentaria</taxon>
        <taxon>Atherinomorphae</taxon>
        <taxon>Cyprinodontiformes</taxon>
        <taxon>Goodeidae</taxon>
        <taxon>Characodon</taxon>
    </lineage>
</organism>
<keyword evidence="3" id="KW-1185">Reference proteome</keyword>
<dbReference type="Proteomes" id="UP001352852">
    <property type="component" value="Unassembled WGS sequence"/>
</dbReference>
<keyword evidence="1" id="KW-0472">Membrane</keyword>